<gene>
    <name evidence="7" type="ORF">DL89DRAFT_289521</name>
</gene>
<dbReference type="STRING" id="61395.A0A1Y1WKB4"/>
<keyword evidence="8" id="KW-1185">Reference proteome</keyword>
<evidence type="ECO:0000256" key="6">
    <source>
        <dbReference type="SAM" id="Phobius"/>
    </source>
</evidence>
<dbReference type="PANTHER" id="PTHR13353">
    <property type="entry name" value="TRANSMEMBRANE PROTEIN 19"/>
    <property type="match status" value="1"/>
</dbReference>
<name>A0A1Y1WKB4_9FUNG</name>
<dbReference type="Proteomes" id="UP000193922">
    <property type="component" value="Unassembled WGS sequence"/>
</dbReference>
<comment type="similarity">
    <text evidence="2">Belongs to the TMEM19 family.</text>
</comment>
<evidence type="ECO:0000256" key="3">
    <source>
        <dbReference type="ARBA" id="ARBA00022692"/>
    </source>
</evidence>
<reference evidence="7 8" key="1">
    <citation type="submission" date="2016-07" db="EMBL/GenBank/DDBJ databases">
        <title>Pervasive Adenine N6-methylation of Active Genes in Fungi.</title>
        <authorList>
            <consortium name="DOE Joint Genome Institute"/>
            <person name="Mondo S.J."/>
            <person name="Dannebaum R.O."/>
            <person name="Kuo R.C."/>
            <person name="Labutti K."/>
            <person name="Haridas S."/>
            <person name="Kuo A."/>
            <person name="Salamov A."/>
            <person name="Ahrendt S.R."/>
            <person name="Lipzen A."/>
            <person name="Sullivan W."/>
            <person name="Andreopoulos W.B."/>
            <person name="Clum A."/>
            <person name="Lindquist E."/>
            <person name="Daum C."/>
            <person name="Ramamoorthy G.K."/>
            <person name="Gryganskyi A."/>
            <person name="Culley D."/>
            <person name="Magnuson J.K."/>
            <person name="James T.Y."/>
            <person name="O'Malley M.A."/>
            <person name="Stajich J.E."/>
            <person name="Spatafora J.W."/>
            <person name="Visel A."/>
            <person name="Grigoriev I.V."/>
        </authorList>
    </citation>
    <scope>NUCLEOTIDE SEQUENCE [LARGE SCALE GENOMIC DNA]</scope>
    <source>
        <strain evidence="7 8">ATCC 12442</strain>
    </source>
</reference>
<evidence type="ECO:0008006" key="9">
    <source>
        <dbReference type="Google" id="ProtNLM"/>
    </source>
</evidence>
<feature type="transmembrane region" description="Helical" evidence="6">
    <location>
        <begin position="171"/>
        <end position="195"/>
    </location>
</feature>
<dbReference type="OrthoDB" id="30881at2759"/>
<feature type="transmembrane region" description="Helical" evidence="6">
    <location>
        <begin position="124"/>
        <end position="150"/>
    </location>
</feature>
<feature type="transmembrane region" description="Helical" evidence="6">
    <location>
        <begin position="44"/>
        <end position="61"/>
    </location>
</feature>
<dbReference type="PANTHER" id="PTHR13353:SF5">
    <property type="entry name" value="TRANSMEMBRANE PROTEIN 19"/>
    <property type="match status" value="1"/>
</dbReference>
<evidence type="ECO:0000313" key="8">
    <source>
        <dbReference type="Proteomes" id="UP000193922"/>
    </source>
</evidence>
<evidence type="ECO:0000313" key="7">
    <source>
        <dbReference type="EMBL" id="ORX73815.1"/>
    </source>
</evidence>
<accession>A0A1Y1WKB4</accession>
<dbReference type="GeneID" id="63806613"/>
<dbReference type="GO" id="GO:0016020">
    <property type="term" value="C:membrane"/>
    <property type="evidence" value="ECO:0007669"/>
    <property type="project" value="UniProtKB-SubCell"/>
</dbReference>
<dbReference type="RefSeq" id="XP_040747026.1">
    <property type="nucleotide sequence ID" value="XM_040889965.1"/>
</dbReference>
<feature type="transmembrane region" description="Helical" evidence="6">
    <location>
        <begin position="207"/>
        <end position="227"/>
    </location>
</feature>
<comment type="caution">
    <text evidence="7">The sequence shown here is derived from an EMBL/GenBank/DDBJ whole genome shotgun (WGS) entry which is preliminary data.</text>
</comment>
<evidence type="ECO:0000256" key="4">
    <source>
        <dbReference type="ARBA" id="ARBA00022989"/>
    </source>
</evidence>
<keyword evidence="3 6" id="KW-0812">Transmembrane</keyword>
<protein>
    <recommendedName>
        <fullName evidence="9">DUF92-domain-containing protein</fullName>
    </recommendedName>
</protein>
<organism evidence="7 8">
    <name type="scientific">Linderina pennispora</name>
    <dbReference type="NCBI Taxonomy" id="61395"/>
    <lineage>
        <taxon>Eukaryota</taxon>
        <taxon>Fungi</taxon>
        <taxon>Fungi incertae sedis</taxon>
        <taxon>Zoopagomycota</taxon>
        <taxon>Kickxellomycotina</taxon>
        <taxon>Kickxellomycetes</taxon>
        <taxon>Kickxellales</taxon>
        <taxon>Kickxellaceae</taxon>
        <taxon>Linderina</taxon>
    </lineage>
</organism>
<evidence type="ECO:0000256" key="2">
    <source>
        <dbReference type="ARBA" id="ARBA00009012"/>
    </source>
</evidence>
<keyword evidence="4 6" id="KW-1133">Transmembrane helix</keyword>
<sequence>MRVFFAIGLTSFLCFGSLKKKSLSTSGALAAGFVGLSTASNDNLLFTVVLVVFFVTSSFWTKYQKKAKMKIDPGFAQASQRDWKQVLSNGFVGSVISLVYQYYFDGRDVAELSLAERRFMTLLIWAYIGFYGCCAADTWASELGALSSNWPILITTFKPVPPGTNGGVSKLGLLASFAGGAAVGLAADVAMWVQYFPEYRSGTLPRIPYNLIGSLFGTLGSLIDSLLGATIQASYLVDNKIATDHSHTDRTKLKKDARLIAGIDVLDNNQVNVVASVLTTIIAASIQKMLF</sequence>
<proteinExistence type="inferred from homology"/>
<dbReference type="Pfam" id="PF01940">
    <property type="entry name" value="DUF92"/>
    <property type="match status" value="1"/>
</dbReference>
<comment type="subcellular location">
    <subcellularLocation>
        <location evidence="1">Membrane</location>
        <topology evidence="1">Multi-pass membrane protein</topology>
    </subcellularLocation>
</comment>
<keyword evidence="5 6" id="KW-0472">Membrane</keyword>
<evidence type="ECO:0000256" key="5">
    <source>
        <dbReference type="ARBA" id="ARBA00023136"/>
    </source>
</evidence>
<dbReference type="InterPro" id="IPR002794">
    <property type="entry name" value="DUF92_TMEM19"/>
</dbReference>
<evidence type="ECO:0000256" key="1">
    <source>
        <dbReference type="ARBA" id="ARBA00004141"/>
    </source>
</evidence>
<dbReference type="AlphaFoldDB" id="A0A1Y1WKB4"/>
<dbReference type="EMBL" id="MCFD01000001">
    <property type="protein sequence ID" value="ORX73815.1"/>
    <property type="molecule type" value="Genomic_DNA"/>
</dbReference>